<evidence type="ECO:0000313" key="6">
    <source>
        <dbReference type="Proteomes" id="UP000799437"/>
    </source>
</evidence>
<dbReference type="GO" id="GO:0000139">
    <property type="term" value="C:Golgi membrane"/>
    <property type="evidence" value="ECO:0007669"/>
    <property type="project" value="TreeGrafter"/>
</dbReference>
<keyword evidence="2" id="KW-0328">Glycosyltransferase</keyword>
<dbReference type="InterPro" id="IPR008630">
    <property type="entry name" value="Glyco_trans_34"/>
</dbReference>
<sequence>MTWLQTKQCVELKFLPSMVGRKSHRSIAILFCIIVAFFVSASLMIPYRHSLQMNINAHHDLDGESHQNESSFPVIPFDEMIRQLYGTRKIDMTASLFTDEDGKVHRIPGRPRFKTPLGKRLVILDIDTRPLDEEGELFSSVEWDWKKVHHLSAGMVSHYMYSIIHGYDYLNIRSPVYEDRHPAWGKVLMTQHALKEHDIVVFLDSDAILRYPELPMEWLMNYWNIRKQTPISMSSEPNLDRDKDDKGNPGHNNGFMIVQNIAKTYEIFKNWAECPEETRYEGCEKWKWKHNREQDAWSNYLRYEYEEDVQVLPCIEANGYPEATETGCTGTFLRHHWLHKELTKEVWADNIMEAWAPAMHKYFSDHQKDYVQDLRGKKLVGSEIV</sequence>
<keyword evidence="4" id="KW-1133">Transmembrane helix</keyword>
<keyword evidence="4" id="KW-0472">Membrane</keyword>
<dbReference type="Gene3D" id="3.90.550.10">
    <property type="entry name" value="Spore Coat Polysaccharide Biosynthesis Protein SpsA, Chain A"/>
    <property type="match status" value="1"/>
</dbReference>
<dbReference type="PANTHER" id="PTHR31306">
    <property type="entry name" value="ALPHA-1,6-MANNOSYLTRANSFERASE MNN11-RELATED"/>
    <property type="match status" value="1"/>
</dbReference>
<name>A0A6A6W318_9PEZI</name>
<protein>
    <recommendedName>
        <fullName evidence="7">Nucleotide-diphospho-sugar transferase domain-containing protein</fullName>
    </recommendedName>
</protein>
<evidence type="ECO:0008006" key="7">
    <source>
        <dbReference type="Google" id="ProtNLM"/>
    </source>
</evidence>
<dbReference type="RefSeq" id="XP_033597882.1">
    <property type="nucleotide sequence ID" value="XM_033749580.1"/>
</dbReference>
<gene>
    <name evidence="5" type="ORF">EJ05DRAFT_540169</name>
</gene>
<evidence type="ECO:0000256" key="4">
    <source>
        <dbReference type="SAM" id="Phobius"/>
    </source>
</evidence>
<proteinExistence type="inferred from homology"/>
<keyword evidence="6" id="KW-1185">Reference proteome</keyword>
<dbReference type="EMBL" id="ML996577">
    <property type="protein sequence ID" value="KAF2755431.1"/>
    <property type="molecule type" value="Genomic_DNA"/>
</dbReference>
<dbReference type="InterPro" id="IPR029044">
    <property type="entry name" value="Nucleotide-diphossugar_trans"/>
</dbReference>
<dbReference type="GeneID" id="54490634"/>
<evidence type="ECO:0000256" key="3">
    <source>
        <dbReference type="ARBA" id="ARBA00022679"/>
    </source>
</evidence>
<keyword evidence="4" id="KW-0812">Transmembrane</keyword>
<dbReference type="OrthoDB" id="3763672at2759"/>
<keyword evidence="3" id="KW-0808">Transferase</keyword>
<comment type="similarity">
    <text evidence="1">Belongs to the glycosyltransferase 34 family.</text>
</comment>
<feature type="transmembrane region" description="Helical" evidence="4">
    <location>
        <begin position="27"/>
        <end position="47"/>
    </location>
</feature>
<dbReference type="PANTHER" id="PTHR31306:SF3">
    <property type="entry name" value="NUCLEOTIDE-DIPHOSPHO-SUGAR TRANSFERASE DOMAIN-CONTAINING PROTEIN"/>
    <property type="match status" value="1"/>
</dbReference>
<reference evidence="5" key="1">
    <citation type="journal article" date="2020" name="Stud. Mycol.">
        <title>101 Dothideomycetes genomes: a test case for predicting lifestyles and emergence of pathogens.</title>
        <authorList>
            <person name="Haridas S."/>
            <person name="Albert R."/>
            <person name="Binder M."/>
            <person name="Bloem J."/>
            <person name="Labutti K."/>
            <person name="Salamov A."/>
            <person name="Andreopoulos B."/>
            <person name="Baker S."/>
            <person name="Barry K."/>
            <person name="Bills G."/>
            <person name="Bluhm B."/>
            <person name="Cannon C."/>
            <person name="Castanera R."/>
            <person name="Culley D."/>
            <person name="Daum C."/>
            <person name="Ezra D."/>
            <person name="Gonzalez J."/>
            <person name="Henrissat B."/>
            <person name="Kuo A."/>
            <person name="Liang C."/>
            <person name="Lipzen A."/>
            <person name="Lutzoni F."/>
            <person name="Magnuson J."/>
            <person name="Mondo S."/>
            <person name="Nolan M."/>
            <person name="Ohm R."/>
            <person name="Pangilinan J."/>
            <person name="Park H.-J."/>
            <person name="Ramirez L."/>
            <person name="Alfaro M."/>
            <person name="Sun H."/>
            <person name="Tritt A."/>
            <person name="Yoshinaga Y."/>
            <person name="Zwiers L.-H."/>
            <person name="Turgeon B."/>
            <person name="Goodwin S."/>
            <person name="Spatafora J."/>
            <person name="Crous P."/>
            <person name="Grigoriev I."/>
        </authorList>
    </citation>
    <scope>NUCLEOTIDE SEQUENCE</scope>
    <source>
        <strain evidence="5">CBS 121739</strain>
    </source>
</reference>
<dbReference type="Proteomes" id="UP000799437">
    <property type="component" value="Unassembled WGS sequence"/>
</dbReference>
<accession>A0A6A6W318</accession>
<organism evidence="5 6">
    <name type="scientific">Pseudovirgaria hyperparasitica</name>
    <dbReference type="NCBI Taxonomy" id="470096"/>
    <lineage>
        <taxon>Eukaryota</taxon>
        <taxon>Fungi</taxon>
        <taxon>Dikarya</taxon>
        <taxon>Ascomycota</taxon>
        <taxon>Pezizomycotina</taxon>
        <taxon>Dothideomycetes</taxon>
        <taxon>Dothideomycetes incertae sedis</taxon>
        <taxon>Acrospermales</taxon>
        <taxon>Acrospermaceae</taxon>
        <taxon>Pseudovirgaria</taxon>
    </lineage>
</organism>
<dbReference type="AlphaFoldDB" id="A0A6A6W318"/>
<evidence type="ECO:0000256" key="2">
    <source>
        <dbReference type="ARBA" id="ARBA00022676"/>
    </source>
</evidence>
<dbReference type="GO" id="GO:0006487">
    <property type="term" value="P:protein N-linked glycosylation"/>
    <property type="evidence" value="ECO:0007669"/>
    <property type="project" value="TreeGrafter"/>
</dbReference>
<evidence type="ECO:0000313" key="5">
    <source>
        <dbReference type="EMBL" id="KAF2755431.1"/>
    </source>
</evidence>
<dbReference type="GO" id="GO:0016757">
    <property type="term" value="F:glycosyltransferase activity"/>
    <property type="evidence" value="ECO:0007669"/>
    <property type="project" value="UniProtKB-KW"/>
</dbReference>
<evidence type="ECO:0000256" key="1">
    <source>
        <dbReference type="ARBA" id="ARBA00005664"/>
    </source>
</evidence>